<dbReference type="AlphaFoldDB" id="A0A412AWU3"/>
<dbReference type="GO" id="GO:0005737">
    <property type="term" value="C:cytoplasm"/>
    <property type="evidence" value="ECO:0007669"/>
    <property type="project" value="UniProtKB-SubCell"/>
</dbReference>
<keyword evidence="9 14" id="KW-0067">ATP-binding</keyword>
<feature type="short sequence motif" description="'HIGH' region" evidence="14">
    <location>
        <begin position="13"/>
        <end position="23"/>
    </location>
</feature>
<evidence type="ECO:0000256" key="14">
    <source>
        <dbReference type="HAMAP-Rule" id="MF_01228"/>
    </source>
</evidence>
<dbReference type="InterPro" id="IPR014758">
    <property type="entry name" value="Met-tRNA_synth"/>
</dbReference>
<feature type="short sequence motif" description="'KMSKS' region" evidence="14">
    <location>
        <begin position="298"/>
        <end position="302"/>
    </location>
</feature>
<feature type="binding site" evidence="14">
    <location>
        <position position="145"/>
    </location>
    <ligand>
        <name>Zn(2+)</name>
        <dbReference type="ChEBI" id="CHEBI:29105"/>
    </ligand>
</feature>
<dbReference type="Gene3D" id="3.40.50.620">
    <property type="entry name" value="HUPs"/>
    <property type="match status" value="1"/>
</dbReference>
<dbReference type="FunFam" id="2.40.50.140:FF:000042">
    <property type="entry name" value="Methionine--tRNA ligase"/>
    <property type="match status" value="1"/>
</dbReference>
<evidence type="ECO:0000256" key="2">
    <source>
        <dbReference type="ARBA" id="ARBA00004496"/>
    </source>
</evidence>
<keyword evidence="5 14" id="KW-0963">Cytoplasm</keyword>
<dbReference type="PANTHER" id="PTHR43326">
    <property type="entry name" value="METHIONYL-TRNA SYNTHETASE"/>
    <property type="match status" value="1"/>
</dbReference>
<dbReference type="GO" id="GO:0005524">
    <property type="term" value="F:ATP binding"/>
    <property type="evidence" value="ECO:0007669"/>
    <property type="project" value="UniProtKB-UniRule"/>
</dbReference>
<accession>A0A412AWU3</accession>
<comment type="catalytic activity">
    <reaction evidence="13 14">
        <text>tRNA(Met) + L-methionine + ATP = L-methionyl-tRNA(Met) + AMP + diphosphate</text>
        <dbReference type="Rhea" id="RHEA:13481"/>
        <dbReference type="Rhea" id="RHEA-COMP:9667"/>
        <dbReference type="Rhea" id="RHEA-COMP:9698"/>
        <dbReference type="ChEBI" id="CHEBI:30616"/>
        <dbReference type="ChEBI" id="CHEBI:33019"/>
        <dbReference type="ChEBI" id="CHEBI:57844"/>
        <dbReference type="ChEBI" id="CHEBI:78442"/>
        <dbReference type="ChEBI" id="CHEBI:78530"/>
        <dbReference type="ChEBI" id="CHEBI:456215"/>
        <dbReference type="EC" id="6.1.1.10"/>
    </reaction>
</comment>
<reference evidence="16 17" key="1">
    <citation type="submission" date="2018-08" db="EMBL/GenBank/DDBJ databases">
        <title>A genome reference for cultivated species of the human gut microbiota.</title>
        <authorList>
            <person name="Zou Y."/>
            <person name="Xue W."/>
            <person name="Luo G."/>
        </authorList>
    </citation>
    <scope>NUCLEOTIDE SEQUENCE [LARGE SCALE GENOMIC DNA]</scope>
    <source>
        <strain evidence="16 17">AF28-26</strain>
    </source>
</reference>
<evidence type="ECO:0000256" key="9">
    <source>
        <dbReference type="ARBA" id="ARBA00022840"/>
    </source>
</evidence>
<dbReference type="Pfam" id="PF09334">
    <property type="entry name" value="tRNA-synt_1g"/>
    <property type="match status" value="2"/>
</dbReference>
<dbReference type="CDD" id="cd07957">
    <property type="entry name" value="Anticodon_Ia_Met"/>
    <property type="match status" value="1"/>
</dbReference>
<dbReference type="Pfam" id="PF01588">
    <property type="entry name" value="tRNA_bind"/>
    <property type="match status" value="1"/>
</dbReference>
<feature type="binding site" evidence="14">
    <location>
        <position position="148"/>
    </location>
    <ligand>
        <name>Zn(2+)</name>
        <dbReference type="ChEBI" id="CHEBI:29105"/>
    </ligand>
</feature>
<comment type="function">
    <text evidence="1 14">Is required not only for elongation of protein synthesis but also for the initiation of all mRNA translation through initiator tRNA(fMet) aminoacylation.</text>
</comment>
<protein>
    <recommendedName>
        <fullName evidence="14">Methionine--tRNA ligase</fullName>
        <ecNumber evidence="14">6.1.1.10</ecNumber>
    </recommendedName>
    <alternativeName>
        <fullName evidence="14">Methionyl-tRNA synthetase</fullName>
        <shortName evidence="14">MetRS</shortName>
    </alternativeName>
</protein>
<comment type="caution">
    <text evidence="14">Lacks conserved residue(s) required for the propagation of feature annotation.</text>
</comment>
<keyword evidence="11 14" id="KW-0648">Protein biosynthesis</keyword>
<evidence type="ECO:0000256" key="1">
    <source>
        <dbReference type="ARBA" id="ARBA00003314"/>
    </source>
</evidence>
<dbReference type="NCBIfam" id="TIGR00398">
    <property type="entry name" value="metG"/>
    <property type="match status" value="1"/>
</dbReference>
<dbReference type="InterPro" id="IPR041872">
    <property type="entry name" value="Anticodon_Met"/>
</dbReference>
<dbReference type="NCBIfam" id="TIGR00399">
    <property type="entry name" value="metG_C_term"/>
    <property type="match status" value="1"/>
</dbReference>
<dbReference type="SUPFAM" id="SSF52374">
    <property type="entry name" value="Nucleotidylyl transferase"/>
    <property type="match status" value="1"/>
</dbReference>
<dbReference type="SUPFAM" id="SSF50249">
    <property type="entry name" value="Nucleic acid-binding proteins"/>
    <property type="match status" value="1"/>
</dbReference>
<dbReference type="SUPFAM" id="SSF47323">
    <property type="entry name" value="Anticodon-binding domain of a subclass of class I aminoacyl-tRNA synthetases"/>
    <property type="match status" value="1"/>
</dbReference>
<dbReference type="Pfam" id="PF19303">
    <property type="entry name" value="Anticodon_3"/>
    <property type="match status" value="1"/>
</dbReference>
<evidence type="ECO:0000256" key="10">
    <source>
        <dbReference type="ARBA" id="ARBA00022884"/>
    </source>
</evidence>
<organism evidence="16 17">
    <name type="scientific">[Clostridium] leptum</name>
    <dbReference type="NCBI Taxonomy" id="1535"/>
    <lineage>
        <taxon>Bacteria</taxon>
        <taxon>Bacillati</taxon>
        <taxon>Bacillota</taxon>
        <taxon>Clostridia</taxon>
        <taxon>Eubacteriales</taxon>
        <taxon>Oscillospiraceae</taxon>
        <taxon>Oscillospiraceae incertae sedis</taxon>
    </lineage>
</organism>
<feature type="domain" description="TRNA-binding" evidence="15">
    <location>
        <begin position="550"/>
        <end position="650"/>
    </location>
</feature>
<keyword evidence="7 14" id="KW-0436">Ligase</keyword>
<proteinExistence type="inferred from homology"/>
<dbReference type="InterPro" id="IPR033911">
    <property type="entry name" value="MetRS_core"/>
</dbReference>
<dbReference type="GO" id="GO:0000049">
    <property type="term" value="F:tRNA binding"/>
    <property type="evidence" value="ECO:0007669"/>
    <property type="project" value="UniProtKB-UniRule"/>
</dbReference>
<dbReference type="InterPro" id="IPR015413">
    <property type="entry name" value="Methionyl/Leucyl_tRNA_Synth"/>
</dbReference>
<dbReference type="CDD" id="cd02800">
    <property type="entry name" value="tRNA_bind_EcMetRS_like"/>
    <property type="match status" value="1"/>
</dbReference>
<dbReference type="GO" id="GO:0006431">
    <property type="term" value="P:methionyl-tRNA aminoacylation"/>
    <property type="evidence" value="ECO:0007669"/>
    <property type="project" value="UniProtKB-UniRule"/>
</dbReference>
<evidence type="ECO:0000256" key="12">
    <source>
        <dbReference type="ARBA" id="ARBA00023146"/>
    </source>
</evidence>
<dbReference type="InterPro" id="IPR014729">
    <property type="entry name" value="Rossmann-like_a/b/a_fold"/>
</dbReference>
<dbReference type="FunFam" id="1.10.730.10:FF:000026">
    <property type="entry name" value="Methionine--tRNA ligase"/>
    <property type="match status" value="1"/>
</dbReference>
<keyword evidence="10 14" id="KW-0694">RNA-binding</keyword>
<feature type="binding site" evidence="14">
    <location>
        <position position="128"/>
    </location>
    <ligand>
        <name>Zn(2+)</name>
        <dbReference type="ChEBI" id="CHEBI:29105"/>
    </ligand>
</feature>
<keyword evidence="6 14" id="KW-0820">tRNA-binding</keyword>
<evidence type="ECO:0000256" key="3">
    <source>
        <dbReference type="ARBA" id="ARBA00006590"/>
    </source>
</evidence>
<dbReference type="NCBIfam" id="NF008900">
    <property type="entry name" value="PRK12267.1"/>
    <property type="match status" value="1"/>
</dbReference>
<dbReference type="InterPro" id="IPR009080">
    <property type="entry name" value="tRNAsynth_Ia_anticodon-bd"/>
</dbReference>
<dbReference type="EMBL" id="QRTC01000028">
    <property type="protein sequence ID" value="RGQ40362.1"/>
    <property type="molecule type" value="Genomic_DNA"/>
</dbReference>
<keyword evidence="8 14" id="KW-0547">Nucleotide-binding</keyword>
<evidence type="ECO:0000256" key="8">
    <source>
        <dbReference type="ARBA" id="ARBA00022741"/>
    </source>
</evidence>
<evidence type="ECO:0000259" key="15">
    <source>
        <dbReference type="PROSITE" id="PS50886"/>
    </source>
</evidence>
<keyword evidence="12 14" id="KW-0030">Aminoacyl-tRNA synthetase</keyword>
<dbReference type="Gene3D" id="2.40.50.140">
    <property type="entry name" value="Nucleic acid-binding proteins"/>
    <property type="match status" value="1"/>
</dbReference>
<keyword evidence="14" id="KW-0862">Zinc</keyword>
<dbReference type="InterPro" id="IPR002547">
    <property type="entry name" value="tRNA-bd_dom"/>
</dbReference>
<dbReference type="InterPro" id="IPR012340">
    <property type="entry name" value="NA-bd_OB-fold"/>
</dbReference>
<evidence type="ECO:0000313" key="16">
    <source>
        <dbReference type="EMBL" id="RGQ40362.1"/>
    </source>
</evidence>
<dbReference type="GO" id="GO:0046872">
    <property type="term" value="F:metal ion binding"/>
    <property type="evidence" value="ECO:0007669"/>
    <property type="project" value="UniProtKB-KW"/>
</dbReference>
<comment type="subcellular location">
    <subcellularLocation>
        <location evidence="2 14">Cytoplasm</location>
    </subcellularLocation>
</comment>
<name>A0A412AWU3_9FIRM</name>
<dbReference type="FunFam" id="2.170.220.10:FF:000002">
    <property type="entry name" value="Methionine--tRNA ligase"/>
    <property type="match status" value="1"/>
</dbReference>
<evidence type="ECO:0000256" key="6">
    <source>
        <dbReference type="ARBA" id="ARBA00022555"/>
    </source>
</evidence>
<dbReference type="CDD" id="cd00814">
    <property type="entry name" value="MetRS_core"/>
    <property type="match status" value="1"/>
</dbReference>
<evidence type="ECO:0000256" key="4">
    <source>
        <dbReference type="ARBA" id="ARBA00011738"/>
    </source>
</evidence>
<dbReference type="Gene3D" id="2.170.220.10">
    <property type="match status" value="1"/>
</dbReference>
<comment type="subunit">
    <text evidence="4 14">Homodimer.</text>
</comment>
<dbReference type="PROSITE" id="PS50886">
    <property type="entry name" value="TRBD"/>
    <property type="match status" value="1"/>
</dbReference>
<dbReference type="EC" id="6.1.1.10" evidence="14"/>
<comment type="caution">
    <text evidence="16">The sequence shown here is derived from an EMBL/GenBank/DDBJ whole genome shotgun (WGS) entry which is preliminary data.</text>
</comment>
<evidence type="ECO:0000256" key="5">
    <source>
        <dbReference type="ARBA" id="ARBA00022490"/>
    </source>
</evidence>
<feature type="binding site" evidence="14">
    <location>
        <position position="131"/>
    </location>
    <ligand>
        <name>Zn(2+)</name>
        <dbReference type="ChEBI" id="CHEBI:29105"/>
    </ligand>
</feature>
<dbReference type="GO" id="GO:0004825">
    <property type="term" value="F:methionine-tRNA ligase activity"/>
    <property type="evidence" value="ECO:0007669"/>
    <property type="project" value="UniProtKB-UniRule"/>
</dbReference>
<dbReference type="PRINTS" id="PR01041">
    <property type="entry name" value="TRNASYNTHMET"/>
</dbReference>
<dbReference type="HAMAP" id="MF_01228">
    <property type="entry name" value="Met_tRNA_synth_type2"/>
    <property type="match status" value="1"/>
</dbReference>
<evidence type="ECO:0000313" key="17">
    <source>
        <dbReference type="Proteomes" id="UP000284751"/>
    </source>
</evidence>
<sequence length="650" mass="72999">MDQKTFYITTPIYYPSGKAHIGHSYCTVATDAIARYKRMQGYDVMFLTGTDEHGQKIELNAAKAGVTPKEYVDEIVAGFQELWKLLNISNDRFIRTTDDYHVKAVQKIFKELYDRGEIYKGKYEGWYCTPCESFWTETQLKDGKCPDCGREVKWAEEEAYFFKLGNYADRLLKLYEDQPDFIQPESRKNEMIQFIKNGLDDLCVSRTSFTWGIPVDFDPKHVVYVWLDALTNYITAMGYGSGDDSDYRKYWPADVHFIGKEIVRFHTIIWPAILMALDLPLPKQVYGHGWLLFGDGSKMSKSKGNVVDPVILCDRYGVDAIRYFLLREIPFGADGLFTNEALINRINYDLANDLGNLLSRTTAMVQKYFNGSIPAQRQAEGLDQDLVAMATSLRGRYEESMDGFQFSNALAEVWKLIARSNKYIDETMPWALGKAPDKASRLAAVLYNLCECLRIVSILITPFMPETAPKIQAQIGAGADICNWDSADQWGLLPANAVVSKGETLFPRIDIAKEIAELDEILIQKPAEKKAEVPKREQPVEGVAMIGIDDFAKVELRVAEIVACEPVKKAKKLLKLTLNDGQGQRVVASGIAKYYTPDQLVGRHIVLVANLKPAVLCGVESCGMILAADCAGGDVKVIFVDEIPAGSKIR</sequence>
<keyword evidence="14" id="KW-0479">Metal-binding</keyword>
<dbReference type="Gene3D" id="1.10.730.10">
    <property type="entry name" value="Isoleucyl-tRNA Synthetase, Domain 1"/>
    <property type="match status" value="1"/>
</dbReference>
<gene>
    <name evidence="14" type="primary">metG</name>
    <name evidence="16" type="ORF">DWY99_07970</name>
</gene>
<evidence type="ECO:0000256" key="13">
    <source>
        <dbReference type="ARBA" id="ARBA00047364"/>
    </source>
</evidence>
<dbReference type="PANTHER" id="PTHR43326:SF1">
    <property type="entry name" value="METHIONINE--TRNA LIGASE, MITOCHONDRIAL"/>
    <property type="match status" value="1"/>
</dbReference>
<dbReference type="Proteomes" id="UP000284751">
    <property type="component" value="Unassembled WGS sequence"/>
</dbReference>
<evidence type="ECO:0000256" key="11">
    <source>
        <dbReference type="ARBA" id="ARBA00022917"/>
    </source>
</evidence>
<evidence type="ECO:0000256" key="7">
    <source>
        <dbReference type="ARBA" id="ARBA00022598"/>
    </source>
</evidence>
<dbReference type="InterPro" id="IPR004495">
    <property type="entry name" value="Met-tRNA-synth_bsu_C"/>
</dbReference>
<comment type="cofactor">
    <cofactor evidence="14">
        <name>Zn(2+)</name>
        <dbReference type="ChEBI" id="CHEBI:29105"/>
    </cofactor>
    <text evidence="14">Binds 1 zinc ion per subunit.</text>
</comment>
<dbReference type="InterPro" id="IPR023457">
    <property type="entry name" value="Met-tRNA_synth_2"/>
</dbReference>
<comment type="similarity">
    <text evidence="3 14">Belongs to the class-I aminoacyl-tRNA synthetase family. MetG type 2A subfamily.</text>
</comment>